<dbReference type="STRING" id="446470.Snas_4230"/>
<dbReference type="HOGENOM" id="CLU_2318747_0_0_11"/>
<accession>D3Q2E6</accession>
<dbReference type="EMBL" id="CP001778">
    <property type="protein sequence ID" value="ADD43879.1"/>
    <property type="molecule type" value="Genomic_DNA"/>
</dbReference>
<proteinExistence type="predicted"/>
<protein>
    <submittedName>
        <fullName evidence="1">Uncharacterized protein</fullName>
    </submittedName>
</protein>
<evidence type="ECO:0000313" key="2">
    <source>
        <dbReference type="Proteomes" id="UP000000844"/>
    </source>
</evidence>
<organism evidence="1 2">
    <name type="scientific">Stackebrandtia nassauensis (strain DSM 44728 / CIP 108903 / NRRL B-16338 / NBRC 102104 / LLR-40K-21)</name>
    <dbReference type="NCBI Taxonomy" id="446470"/>
    <lineage>
        <taxon>Bacteria</taxon>
        <taxon>Bacillati</taxon>
        <taxon>Actinomycetota</taxon>
        <taxon>Actinomycetes</taxon>
        <taxon>Glycomycetales</taxon>
        <taxon>Glycomycetaceae</taxon>
        <taxon>Stackebrandtia</taxon>
    </lineage>
</organism>
<reference evidence="1 2" key="1">
    <citation type="journal article" date="2009" name="Stand. Genomic Sci.">
        <title>Complete genome sequence of Stackebrandtia nassauensis type strain (LLR-40K-21).</title>
        <authorList>
            <person name="Munk C."/>
            <person name="Lapidus A."/>
            <person name="Copeland A."/>
            <person name="Jando M."/>
            <person name="Mayilraj S."/>
            <person name="Glavina Del Rio T."/>
            <person name="Nolan M."/>
            <person name="Chen F."/>
            <person name="Lucas S."/>
            <person name="Tice H."/>
            <person name="Cheng J.F."/>
            <person name="Han C."/>
            <person name="Detter J.C."/>
            <person name="Bruce D."/>
            <person name="Goodwin L."/>
            <person name="Chain P."/>
            <person name="Pitluck S."/>
            <person name="Goker M."/>
            <person name="Ovchinikova G."/>
            <person name="Pati A."/>
            <person name="Ivanova N."/>
            <person name="Mavromatis K."/>
            <person name="Chen A."/>
            <person name="Palaniappan K."/>
            <person name="Land M."/>
            <person name="Hauser L."/>
            <person name="Chang Y.J."/>
            <person name="Jeffries C.D."/>
            <person name="Bristow J."/>
            <person name="Eisen J.A."/>
            <person name="Markowitz V."/>
            <person name="Hugenholtz P."/>
            <person name="Kyrpides N.C."/>
            <person name="Klenk H.P."/>
        </authorList>
    </citation>
    <scope>NUCLEOTIDE SEQUENCE [LARGE SCALE GENOMIC DNA]</scope>
    <source>
        <strain evidence="2">DSM 44728 / CIP 108903 / NRRL B-16338 / NBRC 102104 / LLR-40K-21</strain>
    </source>
</reference>
<dbReference type="Proteomes" id="UP000000844">
    <property type="component" value="Chromosome"/>
</dbReference>
<gene>
    <name evidence="1" type="ordered locus">Snas_4230</name>
</gene>
<dbReference type="AlphaFoldDB" id="D3Q2E6"/>
<dbReference type="InterPro" id="IPR039452">
    <property type="entry name" value="DUF5403"/>
</dbReference>
<keyword evidence="2" id="KW-1185">Reference proteome</keyword>
<name>D3Q2E6_STANL</name>
<dbReference type="Pfam" id="PF17395">
    <property type="entry name" value="DUF5403"/>
    <property type="match status" value="1"/>
</dbReference>
<dbReference type="KEGG" id="sna:Snas_4230"/>
<dbReference type="RefSeq" id="WP_013019450.1">
    <property type="nucleotide sequence ID" value="NC_013947.1"/>
</dbReference>
<sequence>MPRVTVKDDRRTRHRIARSAVVDAALASVARDVLTAATADAPRGKSRDYVESLEIAKGKVDYHVNATAEHSAAVEFGHHNESTYVEGQHVLARALDAVT</sequence>
<evidence type="ECO:0000313" key="1">
    <source>
        <dbReference type="EMBL" id="ADD43879.1"/>
    </source>
</evidence>